<dbReference type="SUPFAM" id="SSF69318">
    <property type="entry name" value="Integrin alpha N-terminal domain"/>
    <property type="match status" value="3"/>
</dbReference>
<sequence length="1147" mass="127516">MMKIFYSIKNYHPHVFIISTVIGFFLLSCSDKESPLFTSLNSETTGISFVNELVETEELNVMQYEYMYNGAGVGIGDFNNDGLADIYVTGNTVKNRLFLNEGNLKFVDRTNISNVGGRENWKTGTSIADVNGDGLLDIYVCYSGLGSNEDRANQLFINMGVNQDSIPQFQDKASEYGLDAIGSFSTQAAFFDYDLDGDLDMFLLNHSKTFFSPFYNSTKLRNTRHPQFGNSLFRNDNNKFTDVSEAAGIYGSGLNFGLGLSISDFNHDGLPDIYVSNDYDEQDFLYLNQGDGTFLDATKTSFGHISKYSMGNDAADINNDGWVDLITLDMLPEDNYRQKILKGADEYDRYQLAVDSSYHKQHMRNMLQLNQGNNQSGLPIFSEIGQLAGIATTDWSWSALLADFDSDGKKDLFVSNGYLRDYTNKDFMKFEVNEAMADVRAKGKELFDESGKKEFSSLIYELVKKMPSTKIPNYIFKNKGNYKFKNTTTDWGLSDPTVSTGAAYADLDNDGDLDLVINNTNEPLGIYRNNSERLLHNYLRIKLKGKGKNTAAIGTKVWVSTDSSKQFIENYPIRGYQSSIDPILYFGLGKQEKVTIDVQWPSGTYSKFTDVNVNTLLEIKEDSNGVIENKSKKNTPYFQRVANKDFIAYRHKENGFVDFNVNRLALKQSSRSGPKMSVADLNADGIDDIFIAGAMGSADHLYISQPNGKYLISKDECFNTTKTLETEGSLFFDADNDGDLDLYAVSGGSQIALGSPSLKDRLYLNDGEGHFELASENTLPQGYSNGSAVAAGDYDGDGDMDLFVGSGPLPGSYPDCAIGGILRNDSNASEGIVKFSLATNEVNPKLRQPGLITDALWLDVNNDSWVDLVIVGEWMPIRIFINNKGKLIDETAAYGLANSNGLWQTIATADMDNDGDLDLLVGNLGLNLPFNPSKDQPLEAFIGDFRGDEVNTPVISSYIQGKRYPIASLDEMQGAFPHLRKKFLKHENYASSVLDSIFDKNQLLKAKHILVNELSSIYLENTGNGFKMHILPVEAQFSAIQGIVVNDFNGDKNLDVLLAGNYFPFRVDYGPNDAGKGVLLLGNGKGHFNVLEREYIGDFIGGDIRDAKLIRHNDYNKIIFTKNNDSVQAIQFLNNKNFNEPNTKNIN</sequence>
<dbReference type="RefSeq" id="WP_179213135.1">
    <property type="nucleotide sequence ID" value="NZ_FZNV01000001.1"/>
</dbReference>
<reference evidence="3 4" key="1">
    <citation type="submission" date="2017-06" db="EMBL/GenBank/DDBJ databases">
        <authorList>
            <person name="Varghese N."/>
            <person name="Submissions S."/>
        </authorList>
    </citation>
    <scope>NUCLEOTIDE SEQUENCE [LARGE SCALE GENOMIC DNA]</scope>
    <source>
        <strain evidence="3 4">DSM 19840</strain>
    </source>
</reference>
<feature type="domain" description="ASPIC/UnbV" evidence="2">
    <location>
        <begin position="552"/>
        <end position="617"/>
    </location>
</feature>
<evidence type="ECO:0000313" key="3">
    <source>
        <dbReference type="EMBL" id="SNR31302.1"/>
    </source>
</evidence>
<keyword evidence="1" id="KW-0732">Signal</keyword>
<dbReference type="InterPro" id="IPR013517">
    <property type="entry name" value="FG-GAP"/>
</dbReference>
<keyword evidence="4" id="KW-1185">Reference proteome</keyword>
<proteinExistence type="predicted"/>
<dbReference type="Pfam" id="PF13517">
    <property type="entry name" value="FG-GAP_3"/>
    <property type="match status" value="5"/>
</dbReference>
<gene>
    <name evidence="3" type="ORF">SAMN04488009_1173</name>
</gene>
<comment type="caution">
    <text evidence="3">The sequence shown here is derived from an EMBL/GenBank/DDBJ whole genome shotgun (WGS) entry which is preliminary data.</text>
</comment>
<dbReference type="PANTHER" id="PTHR16026">
    <property type="entry name" value="CARTILAGE ACIDIC PROTEIN 1"/>
    <property type="match status" value="1"/>
</dbReference>
<evidence type="ECO:0000259" key="2">
    <source>
        <dbReference type="Pfam" id="PF07593"/>
    </source>
</evidence>
<evidence type="ECO:0000256" key="1">
    <source>
        <dbReference type="ARBA" id="ARBA00022729"/>
    </source>
</evidence>
<organism evidence="3 4">
    <name type="scientific">Maribacter sedimenticola</name>
    <dbReference type="NCBI Taxonomy" id="228956"/>
    <lineage>
        <taxon>Bacteria</taxon>
        <taxon>Pseudomonadati</taxon>
        <taxon>Bacteroidota</taxon>
        <taxon>Flavobacteriia</taxon>
        <taxon>Flavobacteriales</taxon>
        <taxon>Flavobacteriaceae</taxon>
        <taxon>Maribacter</taxon>
    </lineage>
</organism>
<name>A0ABY1SEE5_9FLAO</name>
<dbReference type="InterPro" id="IPR028994">
    <property type="entry name" value="Integrin_alpha_N"/>
</dbReference>
<accession>A0ABY1SEE5</accession>
<dbReference type="EMBL" id="FZNV01000001">
    <property type="protein sequence ID" value="SNR31302.1"/>
    <property type="molecule type" value="Genomic_DNA"/>
</dbReference>
<dbReference type="Pfam" id="PF07593">
    <property type="entry name" value="UnbV_ASPIC"/>
    <property type="match status" value="1"/>
</dbReference>
<dbReference type="Proteomes" id="UP000198337">
    <property type="component" value="Unassembled WGS sequence"/>
</dbReference>
<dbReference type="InterPro" id="IPR011519">
    <property type="entry name" value="UnbV_ASPIC"/>
</dbReference>
<dbReference type="InterPro" id="IPR027039">
    <property type="entry name" value="Crtac1"/>
</dbReference>
<dbReference type="PANTHER" id="PTHR16026:SF0">
    <property type="entry name" value="CARTILAGE ACIDIC PROTEIN 1"/>
    <property type="match status" value="1"/>
</dbReference>
<evidence type="ECO:0000313" key="4">
    <source>
        <dbReference type="Proteomes" id="UP000198337"/>
    </source>
</evidence>
<dbReference type="Gene3D" id="2.130.10.130">
    <property type="entry name" value="Integrin alpha, N-terminal"/>
    <property type="match status" value="5"/>
</dbReference>
<dbReference type="PROSITE" id="PS51257">
    <property type="entry name" value="PROKAR_LIPOPROTEIN"/>
    <property type="match status" value="1"/>
</dbReference>
<protein>
    <submittedName>
        <fullName evidence="3">Repeat domain-containing protein</fullName>
    </submittedName>
</protein>